<dbReference type="Proteomes" id="UP001633002">
    <property type="component" value="Unassembled WGS sequence"/>
</dbReference>
<gene>
    <name evidence="2" type="ORF">R1sor_011904</name>
</gene>
<reference evidence="2 3" key="1">
    <citation type="submission" date="2024-09" db="EMBL/GenBank/DDBJ databases">
        <title>Chromosome-scale assembly of Riccia sorocarpa.</title>
        <authorList>
            <person name="Paukszto L."/>
        </authorList>
    </citation>
    <scope>NUCLEOTIDE SEQUENCE [LARGE SCALE GENOMIC DNA]</scope>
    <source>
        <strain evidence="2">LP-2024</strain>
        <tissue evidence="2">Aerial parts of the thallus</tissue>
    </source>
</reference>
<evidence type="ECO:0000313" key="3">
    <source>
        <dbReference type="Proteomes" id="UP001633002"/>
    </source>
</evidence>
<name>A0ABD3I289_9MARC</name>
<keyword evidence="1" id="KW-0732">Signal</keyword>
<feature type="signal peptide" evidence="1">
    <location>
        <begin position="1"/>
        <end position="28"/>
    </location>
</feature>
<accession>A0ABD3I289</accession>
<dbReference type="EMBL" id="JBJQOH010000002">
    <property type="protein sequence ID" value="KAL3697828.1"/>
    <property type="molecule type" value="Genomic_DNA"/>
</dbReference>
<sequence>MAKCGVKLRVIVLMTLIMLNVRLVAVEANEIMNMADVQESVPVKNAATHDVEAAGDFSDARNPADYCPWHCFLAGIVAERAETCILQSDPERRAKLVELVRQYYQMYATWEQTAEDMALLRKVERQIPASSQETTFTSEVRRKLQELYDYQKACMYKPTVPAPKKRKNTKKKAENVFPVTTTSDIKEKTREEEELDEVWADFEFVQKQTEAAVKAKTQAAIKAKMSAPSPSVAPDAAEDPIPWMRMSKQDMLAHYRGLKRIRYERRFYDFLSPTGSIDRDKEWKKLRQLKVDPKLYHSLVATVQHMVERHGAQEPVYATHWYPPIVYDLEPPLNPKAQAELEEWELFKREHPKEAED</sequence>
<organism evidence="2 3">
    <name type="scientific">Riccia sorocarpa</name>
    <dbReference type="NCBI Taxonomy" id="122646"/>
    <lineage>
        <taxon>Eukaryota</taxon>
        <taxon>Viridiplantae</taxon>
        <taxon>Streptophyta</taxon>
        <taxon>Embryophyta</taxon>
        <taxon>Marchantiophyta</taxon>
        <taxon>Marchantiopsida</taxon>
        <taxon>Marchantiidae</taxon>
        <taxon>Marchantiales</taxon>
        <taxon>Ricciaceae</taxon>
        <taxon>Riccia</taxon>
    </lineage>
</organism>
<keyword evidence="3" id="KW-1185">Reference proteome</keyword>
<evidence type="ECO:0000256" key="1">
    <source>
        <dbReference type="SAM" id="SignalP"/>
    </source>
</evidence>
<evidence type="ECO:0000313" key="2">
    <source>
        <dbReference type="EMBL" id="KAL3697828.1"/>
    </source>
</evidence>
<feature type="chain" id="PRO_5044777392" evidence="1">
    <location>
        <begin position="29"/>
        <end position="357"/>
    </location>
</feature>
<dbReference type="AlphaFoldDB" id="A0ABD3I289"/>
<comment type="caution">
    <text evidence="2">The sequence shown here is derived from an EMBL/GenBank/DDBJ whole genome shotgun (WGS) entry which is preliminary data.</text>
</comment>
<protein>
    <submittedName>
        <fullName evidence="2">Uncharacterized protein</fullName>
    </submittedName>
</protein>
<proteinExistence type="predicted"/>